<dbReference type="RefSeq" id="WP_184664787.1">
    <property type="nucleotide sequence ID" value="NZ_JACHHB010000012.1"/>
</dbReference>
<dbReference type="Proteomes" id="UP000551878">
    <property type="component" value="Unassembled WGS sequence"/>
</dbReference>
<name>A0A840QS83_9BACI</name>
<evidence type="ECO:0000313" key="4">
    <source>
        <dbReference type="Proteomes" id="UP000551878"/>
    </source>
</evidence>
<organism evidence="3 4">
    <name type="scientific">Texcoconibacillus texcoconensis</name>
    <dbReference type="NCBI Taxonomy" id="1095777"/>
    <lineage>
        <taxon>Bacteria</taxon>
        <taxon>Bacillati</taxon>
        <taxon>Bacillota</taxon>
        <taxon>Bacilli</taxon>
        <taxon>Bacillales</taxon>
        <taxon>Bacillaceae</taxon>
        <taxon>Texcoconibacillus</taxon>
    </lineage>
</organism>
<feature type="transmembrane region" description="Helical" evidence="2">
    <location>
        <begin position="108"/>
        <end position="125"/>
    </location>
</feature>
<keyword evidence="2" id="KW-0472">Membrane</keyword>
<keyword evidence="2" id="KW-0812">Transmembrane</keyword>
<evidence type="ECO:0000256" key="1">
    <source>
        <dbReference type="SAM" id="MobiDB-lite"/>
    </source>
</evidence>
<feature type="region of interest" description="Disordered" evidence="1">
    <location>
        <begin position="181"/>
        <end position="201"/>
    </location>
</feature>
<protein>
    <submittedName>
        <fullName evidence="3">Putative membrane protein</fullName>
    </submittedName>
</protein>
<feature type="transmembrane region" description="Helical" evidence="2">
    <location>
        <begin position="137"/>
        <end position="158"/>
    </location>
</feature>
<gene>
    <name evidence="3" type="ORF">HNQ41_002577</name>
</gene>
<dbReference type="EMBL" id="JACHHB010000012">
    <property type="protein sequence ID" value="MBB5174362.1"/>
    <property type="molecule type" value="Genomic_DNA"/>
</dbReference>
<feature type="transmembrane region" description="Helical" evidence="2">
    <location>
        <begin position="12"/>
        <end position="38"/>
    </location>
</feature>
<reference evidence="3 4" key="1">
    <citation type="submission" date="2020-08" db="EMBL/GenBank/DDBJ databases">
        <title>Genomic Encyclopedia of Type Strains, Phase IV (KMG-IV): sequencing the most valuable type-strain genomes for metagenomic binning, comparative biology and taxonomic classification.</title>
        <authorList>
            <person name="Goeker M."/>
        </authorList>
    </citation>
    <scope>NUCLEOTIDE SEQUENCE [LARGE SCALE GENOMIC DNA]</scope>
    <source>
        <strain evidence="3 4">DSM 24696</strain>
    </source>
</reference>
<evidence type="ECO:0000256" key="2">
    <source>
        <dbReference type="SAM" id="Phobius"/>
    </source>
</evidence>
<keyword evidence="2" id="KW-1133">Transmembrane helix</keyword>
<dbReference type="InterPro" id="IPR018723">
    <property type="entry name" value="DUF2254_membrane"/>
</dbReference>
<feature type="transmembrane region" description="Helical" evidence="2">
    <location>
        <begin position="58"/>
        <end position="88"/>
    </location>
</feature>
<evidence type="ECO:0000313" key="3">
    <source>
        <dbReference type="EMBL" id="MBB5174362.1"/>
    </source>
</evidence>
<comment type="caution">
    <text evidence="3">The sequence shown here is derived from an EMBL/GenBank/DDBJ whole genome shotgun (WGS) entry which is preliminary data.</text>
</comment>
<sequence length="438" mass="50551">MRRLLIFIRNSYWFIPSFYGFIALFLAIVSSVIDIYLFNNPETYHWFPSWMLSDIDLAHTLLGSISGSILTMTTISFSSILVVLTTYLSEFSPRTLQNFMNDSSTQRILGVFISGFLYSTTLLLLTKKPINEDDILFFSPTLALIVAIISVGFFVFFVHHVSRWIQVRHLIEQIDRKTKESVKNQLPKRSKGSNPPWQDWEASDLHTHSPHGLISEKSGYIQWVDTEKVLKQAEEDDVIVEMKPRVGQYIEKGKTMMVIWTSSESSGFSDYRKWVLIGEERESVQDITFGIHKIVEIALRSLSPGINDPFTAIYCIEKLGHLLAMIGNRDLYHTYRHDEHEQLRFMVEPISFSDLLYEAFYQIRHYGQSDPAVAAALYDALYEIAVQNDSFIKEEVADLYYYLVDGIEAIDFLKMDETFLQKKQDKLASILFSNQSNA</sequence>
<dbReference type="Pfam" id="PF10011">
    <property type="entry name" value="DUF2254"/>
    <property type="match status" value="1"/>
</dbReference>
<accession>A0A840QS83</accession>
<keyword evidence="4" id="KW-1185">Reference proteome</keyword>
<dbReference type="AlphaFoldDB" id="A0A840QS83"/>
<proteinExistence type="predicted"/>